<organism evidence="2 3">
    <name type="scientific">Candidatus Amunia macphersoniae</name>
    <dbReference type="NCBI Taxonomy" id="3127014"/>
    <lineage>
        <taxon>Bacteria</taxon>
        <taxon>Bacillati</taxon>
        <taxon>Candidatus Dormiibacterota</taxon>
        <taxon>Candidatus Dormibacteria</taxon>
        <taxon>Candidatus Aeolococcales</taxon>
        <taxon>Candidatus Aeolococcaceae</taxon>
        <taxon>Candidatus Amunia</taxon>
    </lineage>
</organism>
<reference evidence="2 3" key="1">
    <citation type="submission" date="2020-10" db="EMBL/GenBank/DDBJ databases">
        <title>Ca. Dormibacterota MAGs.</title>
        <authorList>
            <person name="Montgomery K."/>
        </authorList>
    </citation>
    <scope>NUCLEOTIDE SEQUENCE [LARGE SCALE GENOMIC DNA]</scope>
    <source>
        <strain evidence="2">Mitchell_Peninsula_5</strain>
    </source>
</reference>
<keyword evidence="1" id="KW-1133">Transmembrane helix</keyword>
<evidence type="ECO:0000256" key="1">
    <source>
        <dbReference type="SAM" id="Phobius"/>
    </source>
</evidence>
<feature type="transmembrane region" description="Helical" evidence="1">
    <location>
        <begin position="40"/>
        <end position="60"/>
    </location>
</feature>
<dbReference type="AlphaFoldDB" id="A0A934KD54"/>
<name>A0A934KD54_9BACT</name>
<protein>
    <submittedName>
        <fullName evidence="2">Uncharacterized protein</fullName>
    </submittedName>
</protein>
<comment type="caution">
    <text evidence="2">The sequence shown here is derived from an EMBL/GenBank/DDBJ whole genome shotgun (WGS) entry which is preliminary data.</text>
</comment>
<feature type="transmembrane region" description="Helical" evidence="1">
    <location>
        <begin position="15"/>
        <end position="33"/>
    </location>
</feature>
<evidence type="ECO:0000313" key="3">
    <source>
        <dbReference type="Proteomes" id="UP000614410"/>
    </source>
</evidence>
<evidence type="ECO:0000313" key="2">
    <source>
        <dbReference type="EMBL" id="MBJ7608174.1"/>
    </source>
</evidence>
<gene>
    <name evidence="2" type="ORF">JF887_01920</name>
</gene>
<sequence length="63" mass="6465">MFAGYVALGWLQRSPVGPLAVLPGTALAVALAIRGQPPWLVELAFGAALTIAGVIVRALGERP</sequence>
<proteinExistence type="predicted"/>
<keyword evidence="1" id="KW-0472">Membrane</keyword>
<dbReference type="EMBL" id="JAEKNN010000008">
    <property type="protein sequence ID" value="MBJ7608174.1"/>
    <property type="molecule type" value="Genomic_DNA"/>
</dbReference>
<dbReference type="Proteomes" id="UP000614410">
    <property type="component" value="Unassembled WGS sequence"/>
</dbReference>
<accession>A0A934KD54</accession>
<keyword evidence="1" id="KW-0812">Transmembrane</keyword>